<gene>
    <name evidence="4" type="ORF">EZV62_000920</name>
</gene>
<name>A0A5C7ISV3_9ROSI</name>
<accession>A0A5C7ISV3</accession>
<reference evidence="5" key="1">
    <citation type="journal article" date="2019" name="Gigascience">
        <title>De novo genome assembly of the endangered Acer yangbiense, a plant species with extremely small populations endemic to Yunnan Province, China.</title>
        <authorList>
            <person name="Yang J."/>
            <person name="Wariss H.M."/>
            <person name="Tao L."/>
            <person name="Zhang R."/>
            <person name="Yun Q."/>
            <person name="Hollingsworth P."/>
            <person name="Dao Z."/>
            <person name="Luo G."/>
            <person name="Guo H."/>
            <person name="Ma Y."/>
            <person name="Sun W."/>
        </authorList>
    </citation>
    <scope>NUCLEOTIDE SEQUENCE [LARGE SCALE GENOMIC DNA]</scope>
    <source>
        <strain evidence="5">cv. Malutang</strain>
    </source>
</reference>
<dbReference type="GO" id="GO:0008270">
    <property type="term" value="F:zinc ion binding"/>
    <property type="evidence" value="ECO:0007669"/>
    <property type="project" value="UniProtKB-KW"/>
</dbReference>
<dbReference type="EMBL" id="VAHF01000001">
    <property type="protein sequence ID" value="TXG72341.1"/>
    <property type="molecule type" value="Genomic_DNA"/>
</dbReference>
<dbReference type="PROSITE" id="PS00028">
    <property type="entry name" value="ZINC_FINGER_C2H2_1"/>
    <property type="match status" value="1"/>
</dbReference>
<feature type="region of interest" description="Disordered" evidence="2">
    <location>
        <begin position="142"/>
        <end position="197"/>
    </location>
</feature>
<sequence length="197" mass="22774">MAGFGWTLNRDRNLNRFRKRPYPMPNIASHYPNPQIACRFCDQVFMSTQVLIHHIQTHIIEDEVVSRRQYEISLMLSQGDYHLLTNFPMASTPLRQPIQGFFDRPWPLHERNPFPVSTTTLPSLVFNSRLIPPQFWVKKFSQQRPEPSADLNPPFFAPKPPTHVPADPVRPQVGGANEDCNKKTSDDTETLDLTLRL</sequence>
<keyword evidence="1" id="KW-0862">Zinc</keyword>
<dbReference type="OrthoDB" id="1637570at2759"/>
<proteinExistence type="predicted"/>
<keyword evidence="1" id="KW-0863">Zinc-finger</keyword>
<evidence type="ECO:0000256" key="1">
    <source>
        <dbReference type="PROSITE-ProRule" id="PRU00042"/>
    </source>
</evidence>
<evidence type="ECO:0000256" key="2">
    <source>
        <dbReference type="SAM" id="MobiDB-lite"/>
    </source>
</evidence>
<dbReference type="PROSITE" id="PS50157">
    <property type="entry name" value="ZINC_FINGER_C2H2_2"/>
    <property type="match status" value="1"/>
</dbReference>
<keyword evidence="5" id="KW-1185">Reference proteome</keyword>
<evidence type="ECO:0000313" key="5">
    <source>
        <dbReference type="Proteomes" id="UP000323000"/>
    </source>
</evidence>
<dbReference type="InterPro" id="IPR013087">
    <property type="entry name" value="Znf_C2H2_type"/>
</dbReference>
<evidence type="ECO:0000259" key="3">
    <source>
        <dbReference type="PROSITE" id="PS50157"/>
    </source>
</evidence>
<comment type="caution">
    <text evidence="4">The sequence shown here is derived from an EMBL/GenBank/DDBJ whole genome shotgun (WGS) entry which is preliminary data.</text>
</comment>
<evidence type="ECO:0000313" key="4">
    <source>
        <dbReference type="EMBL" id="TXG72341.1"/>
    </source>
</evidence>
<keyword evidence="1" id="KW-0479">Metal-binding</keyword>
<feature type="domain" description="C2H2-type" evidence="3">
    <location>
        <begin position="36"/>
        <end position="63"/>
    </location>
</feature>
<dbReference type="AlphaFoldDB" id="A0A5C7ISV3"/>
<protein>
    <recommendedName>
        <fullName evidence="3">C2H2-type domain-containing protein</fullName>
    </recommendedName>
</protein>
<organism evidence="4 5">
    <name type="scientific">Acer yangbiense</name>
    <dbReference type="NCBI Taxonomy" id="1000413"/>
    <lineage>
        <taxon>Eukaryota</taxon>
        <taxon>Viridiplantae</taxon>
        <taxon>Streptophyta</taxon>
        <taxon>Embryophyta</taxon>
        <taxon>Tracheophyta</taxon>
        <taxon>Spermatophyta</taxon>
        <taxon>Magnoliopsida</taxon>
        <taxon>eudicotyledons</taxon>
        <taxon>Gunneridae</taxon>
        <taxon>Pentapetalae</taxon>
        <taxon>rosids</taxon>
        <taxon>malvids</taxon>
        <taxon>Sapindales</taxon>
        <taxon>Sapindaceae</taxon>
        <taxon>Hippocastanoideae</taxon>
        <taxon>Acereae</taxon>
        <taxon>Acer</taxon>
    </lineage>
</organism>
<dbReference type="Proteomes" id="UP000323000">
    <property type="component" value="Chromosome 1"/>
</dbReference>